<evidence type="ECO:0000256" key="5">
    <source>
        <dbReference type="PIRSR" id="PIRSR615500-1"/>
    </source>
</evidence>
<evidence type="ECO:0000256" key="6">
    <source>
        <dbReference type="PROSITE-ProRule" id="PRU01240"/>
    </source>
</evidence>
<dbReference type="Gene3D" id="2.60.40.650">
    <property type="match status" value="1"/>
</dbReference>
<feature type="active site" description="Charge relay system" evidence="5 6">
    <location>
        <position position="235"/>
    </location>
</feature>
<dbReference type="InterPro" id="IPR023828">
    <property type="entry name" value="Peptidase_S8_Ser-AS"/>
</dbReference>
<dbReference type="GO" id="GO:0004252">
    <property type="term" value="F:serine-type endopeptidase activity"/>
    <property type="evidence" value="ECO:0007669"/>
    <property type="project" value="UniProtKB-UniRule"/>
</dbReference>
<dbReference type="PROSITE" id="PS51892">
    <property type="entry name" value="SUBTILASE"/>
    <property type="match status" value="1"/>
</dbReference>
<dbReference type="PANTHER" id="PTHR43806:SF11">
    <property type="entry name" value="CEREVISIN-RELATED"/>
    <property type="match status" value="1"/>
</dbReference>
<name>A0A2T7SMS5_9ACTN</name>
<dbReference type="PIRSF" id="PIRSF037854">
    <property type="entry name" value="Dihydropyridine_esterase"/>
    <property type="match status" value="1"/>
</dbReference>
<evidence type="ECO:0000256" key="1">
    <source>
        <dbReference type="ARBA" id="ARBA00011073"/>
    </source>
</evidence>
<dbReference type="EMBL" id="AZSP01000396">
    <property type="protein sequence ID" value="PVE04084.1"/>
    <property type="molecule type" value="Genomic_DNA"/>
</dbReference>
<dbReference type="SUPFAM" id="SSF52743">
    <property type="entry name" value="Subtilisin-like"/>
    <property type="match status" value="1"/>
</dbReference>
<keyword evidence="10" id="KW-1185">Reference proteome</keyword>
<keyword evidence="3 6" id="KW-0378">Hydrolase</keyword>
<comment type="similarity">
    <text evidence="1 6 7">Belongs to the peptidase S8 family.</text>
</comment>
<evidence type="ECO:0000313" key="9">
    <source>
        <dbReference type="EMBL" id="PVE04084.1"/>
    </source>
</evidence>
<dbReference type="PRINTS" id="PR00723">
    <property type="entry name" value="SUBTILISIN"/>
</dbReference>
<sequence length="1108" mass="114442">MVAALLTAGLTTGAASGAASGVASAGDSAEIFAAKARQAKGASSAVTLITGDRVHVDAEGRVTRVEPAKGREGVRITVNRIAGATYVLPSDASRLVAQGKLDRRLFNVSRLIEDRYDDAHRGTLPLIVSYARAAEDKARAKSAISAADVSVRRVLPAVKGEAVTAPKTGTSEVWRALTAVGERRSGERTVAPGIERVWLDGKRRASLDKSVPQIGAPTAWQAGYDGKGVKIAVLDTGVDETHPDLKGVELAQKDFSGSGNTVDHFGHGTHVASTAAGSGAKSGGKYKGVAPGAKILDGKVLDDSGFGDDSGIIAGMQWAADQGAKVANLSLGGGDTTETDPLEAAVDKLSAEKGVLFVIAAGNDGPAAETVGSPGSAASALTVGAVDRNDKIADFSSVGPTADGSLKPDITAPGVDIVAAKAAQGQIGDPAADGYVSMSGTSMATPHVAGAAAILAQEHPDWTGQRIKQTLTASAKPGAGLTAHQQGTGRADVARAITQTVVSEQTSLGFGTQQWPHADDKPVTKQITYRNSGTKPVTLDLSVETAGPKGKPAPAGFFALGAKQVTVPAGGTANVGLTADTRIGTLDGTYSGAVTAKAAEGGQQARTSFAVTREVESYDLTLKFIDTKGKPAQAESTVYGLTADFWKNPYDTDGDGVAKIRVPKGSYLLDVPVQTPKGGDTPPDIALMVQPKISVTKNATVTFDARKAKPVSITAPDSAKQLDTYLNYGLESGDSAFGSTWYLDSFKGFRTAQVGAALPAKQFSSQLGGTWQKGSTSYNLLYNRAGSLYTGFSHTASKSELALVNIKIGASAKGRKGTVNPFWSTPMFGVGTVTQPFALPATAKTYVTAPQGFDWEFNIGQDGTGEEGGVYLQSDPPRTYQAKKTYEKTYNVGVFSPKVDANNTAQRLGSELAVCVPEFTDGAGHFGHSEVSKQRTLITADGKKIVDAKDGLCQFVTGLPAKSAAYRISTDASRSTTVAGVSTRITAAWTFASKKPAGDTIVTLPLSTVRFAPKLDLGSAAAAGKKLTVPLTLQGPAAGKGFKSLSVQVSYDGGTTWAKAPVTTAKDGKKSLSLSHPKTAKSVSFKAKLTDTSGNTYETTVVKAYLLK</sequence>
<dbReference type="PROSITE" id="PS00137">
    <property type="entry name" value="SUBTILASE_HIS"/>
    <property type="match status" value="1"/>
</dbReference>
<dbReference type="InterPro" id="IPR000209">
    <property type="entry name" value="Peptidase_S8/S53_dom"/>
</dbReference>
<dbReference type="InterPro" id="IPR022398">
    <property type="entry name" value="Peptidase_S8_His-AS"/>
</dbReference>
<dbReference type="PROSITE" id="PS00136">
    <property type="entry name" value="SUBTILASE_ASP"/>
    <property type="match status" value="1"/>
</dbReference>
<keyword evidence="4 6" id="KW-0720">Serine protease</keyword>
<dbReference type="InterPro" id="IPR023827">
    <property type="entry name" value="Peptidase_S8_Asp-AS"/>
</dbReference>
<evidence type="ECO:0000256" key="3">
    <source>
        <dbReference type="ARBA" id="ARBA00022801"/>
    </source>
</evidence>
<dbReference type="CDD" id="cd07487">
    <property type="entry name" value="Peptidases_S8_1"/>
    <property type="match status" value="1"/>
</dbReference>
<dbReference type="Gene3D" id="3.40.50.200">
    <property type="entry name" value="Peptidase S8/S53 domain"/>
    <property type="match status" value="1"/>
</dbReference>
<evidence type="ECO:0000313" key="10">
    <source>
        <dbReference type="Proteomes" id="UP000245992"/>
    </source>
</evidence>
<dbReference type="GO" id="GO:0006508">
    <property type="term" value="P:proteolysis"/>
    <property type="evidence" value="ECO:0007669"/>
    <property type="project" value="UniProtKB-KW"/>
</dbReference>
<dbReference type="InterPro" id="IPR050131">
    <property type="entry name" value="Peptidase_S8_subtilisin-like"/>
</dbReference>
<reference evidence="9 10" key="1">
    <citation type="submission" date="2013-12" db="EMBL/GenBank/DDBJ databases">
        <title>Annotated genome of Streptomyces scopuliridis.</title>
        <authorList>
            <person name="Olson J.B."/>
        </authorList>
    </citation>
    <scope>NUCLEOTIDE SEQUENCE [LARGE SCALE GENOMIC DNA]</scope>
    <source>
        <strain evidence="9 10">RB72</strain>
    </source>
</reference>
<feature type="domain" description="Peptidase S8/S53" evidence="8">
    <location>
        <begin position="226"/>
        <end position="489"/>
    </location>
</feature>
<dbReference type="Pfam" id="PF00082">
    <property type="entry name" value="Peptidase_S8"/>
    <property type="match status" value="1"/>
</dbReference>
<evidence type="ECO:0000256" key="4">
    <source>
        <dbReference type="ARBA" id="ARBA00022825"/>
    </source>
</evidence>
<protein>
    <recommendedName>
        <fullName evidence="8">Peptidase S8/S53 domain-containing protein</fullName>
    </recommendedName>
</protein>
<evidence type="ECO:0000256" key="2">
    <source>
        <dbReference type="ARBA" id="ARBA00022670"/>
    </source>
</evidence>
<gene>
    <name evidence="9" type="ORF">Y717_14285</name>
</gene>
<keyword evidence="2 6" id="KW-0645">Protease</keyword>
<organism evidence="9 10">
    <name type="scientific">Streptomyces scopuliridis RB72</name>
    <dbReference type="NCBI Taxonomy" id="1440053"/>
    <lineage>
        <taxon>Bacteria</taxon>
        <taxon>Bacillati</taxon>
        <taxon>Actinomycetota</taxon>
        <taxon>Actinomycetes</taxon>
        <taxon>Kitasatosporales</taxon>
        <taxon>Streptomycetaceae</taxon>
        <taxon>Streptomyces</taxon>
    </lineage>
</organism>
<accession>A0A2T7SMS5</accession>
<dbReference type="PROSITE" id="PS00138">
    <property type="entry name" value="SUBTILASE_SER"/>
    <property type="match status" value="1"/>
</dbReference>
<feature type="active site" description="Charge relay system" evidence="5 6">
    <location>
        <position position="267"/>
    </location>
</feature>
<dbReference type="InterPro" id="IPR015500">
    <property type="entry name" value="Peptidase_S8_subtilisin-rel"/>
</dbReference>
<dbReference type="Proteomes" id="UP000245992">
    <property type="component" value="Unassembled WGS sequence"/>
</dbReference>
<dbReference type="PANTHER" id="PTHR43806">
    <property type="entry name" value="PEPTIDASE S8"/>
    <property type="match status" value="1"/>
</dbReference>
<dbReference type="InterPro" id="IPR017297">
    <property type="entry name" value="Peptidase_S8A_DPH-A"/>
</dbReference>
<evidence type="ECO:0000259" key="8">
    <source>
        <dbReference type="Pfam" id="PF00082"/>
    </source>
</evidence>
<proteinExistence type="inferred from homology"/>
<evidence type="ECO:0000256" key="7">
    <source>
        <dbReference type="RuleBase" id="RU003355"/>
    </source>
</evidence>
<comment type="caution">
    <text evidence="9">The sequence shown here is derived from an EMBL/GenBank/DDBJ whole genome shotgun (WGS) entry which is preliminary data.</text>
</comment>
<dbReference type="AlphaFoldDB" id="A0A2T7SMS5"/>
<dbReference type="STRING" id="1440053.GCA_000718095_01613"/>
<dbReference type="OrthoDB" id="9798386at2"/>
<feature type="active site" description="Charge relay system" evidence="5 6">
    <location>
        <position position="442"/>
    </location>
</feature>
<dbReference type="InterPro" id="IPR036852">
    <property type="entry name" value="Peptidase_S8/S53_dom_sf"/>
</dbReference>